<evidence type="ECO:0000256" key="2">
    <source>
        <dbReference type="ARBA" id="ARBA00023015"/>
    </source>
</evidence>
<dbReference type="InterPro" id="IPR001647">
    <property type="entry name" value="HTH_TetR"/>
</dbReference>
<dbReference type="PROSITE" id="PS50977">
    <property type="entry name" value="HTH_TETR_2"/>
    <property type="match status" value="1"/>
</dbReference>
<name>A0A318LTI6_9PSEU</name>
<dbReference type="OrthoDB" id="9816296at2"/>
<sequence>MPKRVDHEQRRREIAEALWRVAAVEGLRAVTLRRVAAEAGISMNLVQYYFTTKDEMVRYGLARLTEVASARIQAELAEVLPSRDPKAILRACLVGVLPVDEHSRRLSTVHGAYLTLSITDPEIAALNNRIPHELASRLVPVLTTAQDRGTVHKGLDVRRELDSLLAMVSGLAPGILIGTYTAAEAVELVDYRLDRLFS</sequence>
<comment type="caution">
    <text evidence="7">The sequence shown here is derived from an EMBL/GenBank/DDBJ whole genome shotgun (WGS) entry which is preliminary data.</text>
</comment>
<keyword evidence="8" id="KW-1185">Reference proteome</keyword>
<evidence type="ECO:0000313" key="8">
    <source>
        <dbReference type="Proteomes" id="UP000247892"/>
    </source>
</evidence>
<evidence type="ECO:0000256" key="1">
    <source>
        <dbReference type="ARBA" id="ARBA00022491"/>
    </source>
</evidence>
<dbReference type="RefSeq" id="WP_110337220.1">
    <property type="nucleotide sequence ID" value="NZ_JBHVKT010000027.1"/>
</dbReference>
<keyword evidence="3 5" id="KW-0238">DNA-binding</keyword>
<dbReference type="PANTHER" id="PTHR30055">
    <property type="entry name" value="HTH-TYPE TRANSCRIPTIONAL REGULATOR RUTR"/>
    <property type="match status" value="1"/>
</dbReference>
<feature type="domain" description="HTH tetR-type" evidence="6">
    <location>
        <begin position="8"/>
        <end position="68"/>
    </location>
</feature>
<protein>
    <recommendedName>
        <fullName evidence="6">HTH tetR-type domain-containing protein</fullName>
    </recommendedName>
</protein>
<evidence type="ECO:0000256" key="5">
    <source>
        <dbReference type="PROSITE-ProRule" id="PRU00335"/>
    </source>
</evidence>
<keyword evidence="2" id="KW-0805">Transcription regulation</keyword>
<dbReference type="InterPro" id="IPR036271">
    <property type="entry name" value="Tet_transcr_reg_TetR-rel_C_sf"/>
</dbReference>
<dbReference type="Pfam" id="PF13977">
    <property type="entry name" value="TetR_C_6"/>
    <property type="match status" value="1"/>
</dbReference>
<evidence type="ECO:0000256" key="3">
    <source>
        <dbReference type="ARBA" id="ARBA00023125"/>
    </source>
</evidence>
<dbReference type="SUPFAM" id="SSF46689">
    <property type="entry name" value="Homeodomain-like"/>
    <property type="match status" value="1"/>
</dbReference>
<dbReference type="Proteomes" id="UP000247892">
    <property type="component" value="Unassembled WGS sequence"/>
</dbReference>
<feature type="DNA-binding region" description="H-T-H motif" evidence="5">
    <location>
        <begin position="31"/>
        <end position="50"/>
    </location>
</feature>
<keyword evidence="1" id="KW-0678">Repressor</keyword>
<evidence type="ECO:0000259" key="6">
    <source>
        <dbReference type="PROSITE" id="PS50977"/>
    </source>
</evidence>
<dbReference type="PANTHER" id="PTHR30055:SF231">
    <property type="entry name" value="TRANSCRIPTIONAL REGULATORY PROTEIN (PROBABLY DEOR-FAMILY)-RELATED"/>
    <property type="match status" value="1"/>
</dbReference>
<evidence type="ECO:0000256" key="4">
    <source>
        <dbReference type="ARBA" id="ARBA00023163"/>
    </source>
</evidence>
<dbReference type="GO" id="GO:0000976">
    <property type="term" value="F:transcription cis-regulatory region binding"/>
    <property type="evidence" value="ECO:0007669"/>
    <property type="project" value="TreeGrafter"/>
</dbReference>
<dbReference type="SUPFAM" id="SSF48498">
    <property type="entry name" value="Tetracyclin repressor-like, C-terminal domain"/>
    <property type="match status" value="1"/>
</dbReference>
<dbReference type="InterPro" id="IPR039538">
    <property type="entry name" value="BetI_C"/>
</dbReference>
<dbReference type="InterPro" id="IPR050109">
    <property type="entry name" value="HTH-type_TetR-like_transc_reg"/>
</dbReference>
<gene>
    <name evidence="7" type="ORF">BA062_10820</name>
</gene>
<reference evidence="7 8" key="1">
    <citation type="submission" date="2016-07" db="EMBL/GenBank/DDBJ databases">
        <title>Draft genome sequence of Prauserella sp. YIM 121212, isolated from alkaline soil.</title>
        <authorList>
            <person name="Ruckert C."/>
            <person name="Albersmeier A."/>
            <person name="Jiang C.-L."/>
            <person name="Jiang Y."/>
            <person name="Kalinowski J."/>
            <person name="Schneider O."/>
            <person name="Winkler A."/>
            <person name="Zotchev S.B."/>
        </authorList>
    </citation>
    <scope>NUCLEOTIDE SEQUENCE [LARGE SCALE GENOMIC DNA]</scope>
    <source>
        <strain evidence="7 8">YIM 121212</strain>
    </source>
</reference>
<evidence type="ECO:0000313" key="7">
    <source>
        <dbReference type="EMBL" id="PXY36900.1"/>
    </source>
</evidence>
<dbReference type="Gene3D" id="1.10.357.10">
    <property type="entry name" value="Tetracycline Repressor, domain 2"/>
    <property type="match status" value="1"/>
</dbReference>
<accession>A0A318LTI6</accession>
<dbReference type="AlphaFoldDB" id="A0A318LTI6"/>
<proteinExistence type="predicted"/>
<dbReference type="Pfam" id="PF00440">
    <property type="entry name" value="TetR_N"/>
    <property type="match status" value="1"/>
</dbReference>
<dbReference type="EMBL" id="MASU01000005">
    <property type="protein sequence ID" value="PXY36900.1"/>
    <property type="molecule type" value="Genomic_DNA"/>
</dbReference>
<dbReference type="GO" id="GO:0003700">
    <property type="term" value="F:DNA-binding transcription factor activity"/>
    <property type="evidence" value="ECO:0007669"/>
    <property type="project" value="TreeGrafter"/>
</dbReference>
<organism evidence="7 8">
    <name type="scientific">Prauserella flavalba</name>
    <dbReference type="NCBI Taxonomy" id="1477506"/>
    <lineage>
        <taxon>Bacteria</taxon>
        <taxon>Bacillati</taxon>
        <taxon>Actinomycetota</taxon>
        <taxon>Actinomycetes</taxon>
        <taxon>Pseudonocardiales</taxon>
        <taxon>Pseudonocardiaceae</taxon>
        <taxon>Prauserella</taxon>
    </lineage>
</organism>
<dbReference type="InterPro" id="IPR009057">
    <property type="entry name" value="Homeodomain-like_sf"/>
</dbReference>
<keyword evidence="4" id="KW-0804">Transcription</keyword>